<feature type="compositionally biased region" description="Basic and acidic residues" evidence="2">
    <location>
        <begin position="22"/>
        <end position="32"/>
    </location>
</feature>
<name>A0A813PRS4_9BILA</name>
<gene>
    <name evidence="3" type="ORF">OXX778_LOCUS4246</name>
</gene>
<accession>A0A813PRS4</accession>
<evidence type="ECO:0000313" key="4">
    <source>
        <dbReference type="Proteomes" id="UP000663879"/>
    </source>
</evidence>
<organism evidence="3 4">
    <name type="scientific">Brachionus calyciflorus</name>
    <dbReference type="NCBI Taxonomy" id="104777"/>
    <lineage>
        <taxon>Eukaryota</taxon>
        <taxon>Metazoa</taxon>
        <taxon>Spiralia</taxon>
        <taxon>Gnathifera</taxon>
        <taxon>Rotifera</taxon>
        <taxon>Eurotatoria</taxon>
        <taxon>Monogononta</taxon>
        <taxon>Pseudotrocha</taxon>
        <taxon>Ploima</taxon>
        <taxon>Brachionidae</taxon>
        <taxon>Brachionus</taxon>
    </lineage>
</organism>
<feature type="compositionally biased region" description="Polar residues" evidence="2">
    <location>
        <begin position="1"/>
        <end position="12"/>
    </location>
</feature>
<dbReference type="EMBL" id="CAJNOC010000408">
    <property type="protein sequence ID" value="CAF0757376.1"/>
    <property type="molecule type" value="Genomic_DNA"/>
</dbReference>
<dbReference type="PANTHER" id="PTHR12767:SF9">
    <property type="entry name" value="BCL7-LIKE"/>
    <property type="match status" value="1"/>
</dbReference>
<keyword evidence="4" id="KW-1185">Reference proteome</keyword>
<evidence type="ECO:0000313" key="3">
    <source>
        <dbReference type="EMBL" id="CAF0757376.1"/>
    </source>
</evidence>
<evidence type="ECO:0000256" key="2">
    <source>
        <dbReference type="SAM" id="MobiDB-lite"/>
    </source>
</evidence>
<dbReference type="InterPro" id="IPR006804">
    <property type="entry name" value="BCL7"/>
</dbReference>
<proteinExistence type="inferred from homology"/>
<reference evidence="3" key="1">
    <citation type="submission" date="2021-02" db="EMBL/GenBank/DDBJ databases">
        <authorList>
            <person name="Nowell W R."/>
        </authorList>
    </citation>
    <scope>NUCLEOTIDE SEQUENCE</scope>
    <source>
        <strain evidence="3">Ploen Becks lab</strain>
    </source>
</reference>
<feature type="region of interest" description="Disordered" evidence="2">
    <location>
        <begin position="1"/>
        <end position="32"/>
    </location>
</feature>
<protein>
    <submittedName>
        <fullName evidence="3">Uncharacterized protein</fullName>
    </submittedName>
</protein>
<sequence>MSAFCPSTSKQNPPKLFGQRALRSETRQKAKDDIKKVMNSIEKVRKWERRLVTINETSLKIYKWIPITSSVTSATTASVINSNFTKPSTSKNISDSS</sequence>
<dbReference type="Proteomes" id="UP000663879">
    <property type="component" value="Unassembled WGS sequence"/>
</dbReference>
<evidence type="ECO:0000256" key="1">
    <source>
        <dbReference type="ARBA" id="ARBA00010326"/>
    </source>
</evidence>
<dbReference type="Pfam" id="PF04714">
    <property type="entry name" value="BCL_N"/>
    <property type="match status" value="1"/>
</dbReference>
<dbReference type="PANTHER" id="PTHR12767">
    <property type="entry name" value="BCL7 RELATED"/>
    <property type="match status" value="1"/>
</dbReference>
<comment type="caution">
    <text evidence="3">The sequence shown here is derived from an EMBL/GenBank/DDBJ whole genome shotgun (WGS) entry which is preliminary data.</text>
</comment>
<dbReference type="OrthoDB" id="5989898at2759"/>
<comment type="similarity">
    <text evidence="1">Belongs to the BCL7 family.</text>
</comment>
<dbReference type="AlphaFoldDB" id="A0A813PRS4"/>